<dbReference type="EMBL" id="GBRH01227830">
    <property type="protein sequence ID" value="JAD70065.1"/>
    <property type="molecule type" value="Transcribed_RNA"/>
</dbReference>
<sequence length="61" mass="6379">MEHSISSPSPSFFFSTSPPPGRGGRSLPTHQLWKPPRSGGSADLSHCSGFRDLAARLGGGN</sequence>
<reference evidence="2" key="2">
    <citation type="journal article" date="2015" name="Data Brief">
        <title>Shoot transcriptome of the giant reed, Arundo donax.</title>
        <authorList>
            <person name="Barrero R.A."/>
            <person name="Guerrero F.D."/>
            <person name="Moolhuijzen P."/>
            <person name="Goolsby J.A."/>
            <person name="Tidwell J."/>
            <person name="Bellgard S.E."/>
            <person name="Bellgard M.I."/>
        </authorList>
    </citation>
    <scope>NUCLEOTIDE SEQUENCE</scope>
    <source>
        <tissue evidence="2">Shoot tissue taken approximately 20 cm above the soil surface</tissue>
    </source>
</reference>
<feature type="compositionally biased region" description="Low complexity" evidence="1">
    <location>
        <begin position="1"/>
        <end position="16"/>
    </location>
</feature>
<proteinExistence type="predicted"/>
<protein>
    <submittedName>
        <fullName evidence="2">Uncharacterized protein</fullName>
    </submittedName>
</protein>
<reference evidence="2" key="1">
    <citation type="submission" date="2014-09" db="EMBL/GenBank/DDBJ databases">
        <authorList>
            <person name="Magalhaes I.L.F."/>
            <person name="Oliveira U."/>
            <person name="Santos F.R."/>
            <person name="Vidigal T.H.D.A."/>
            <person name="Brescovit A.D."/>
            <person name="Santos A.J."/>
        </authorList>
    </citation>
    <scope>NUCLEOTIDE SEQUENCE</scope>
    <source>
        <tissue evidence="2">Shoot tissue taken approximately 20 cm above the soil surface</tissue>
    </source>
</reference>
<name>A0A0A9C9I8_ARUDO</name>
<organism evidence="2">
    <name type="scientific">Arundo donax</name>
    <name type="common">Giant reed</name>
    <name type="synonym">Donax arundinaceus</name>
    <dbReference type="NCBI Taxonomy" id="35708"/>
    <lineage>
        <taxon>Eukaryota</taxon>
        <taxon>Viridiplantae</taxon>
        <taxon>Streptophyta</taxon>
        <taxon>Embryophyta</taxon>
        <taxon>Tracheophyta</taxon>
        <taxon>Spermatophyta</taxon>
        <taxon>Magnoliopsida</taxon>
        <taxon>Liliopsida</taxon>
        <taxon>Poales</taxon>
        <taxon>Poaceae</taxon>
        <taxon>PACMAD clade</taxon>
        <taxon>Arundinoideae</taxon>
        <taxon>Arundineae</taxon>
        <taxon>Arundo</taxon>
    </lineage>
</organism>
<accession>A0A0A9C9I8</accession>
<evidence type="ECO:0000256" key="1">
    <source>
        <dbReference type="SAM" id="MobiDB-lite"/>
    </source>
</evidence>
<evidence type="ECO:0000313" key="2">
    <source>
        <dbReference type="EMBL" id="JAD70065.1"/>
    </source>
</evidence>
<dbReference type="AlphaFoldDB" id="A0A0A9C9I8"/>
<feature type="region of interest" description="Disordered" evidence="1">
    <location>
        <begin position="1"/>
        <end position="47"/>
    </location>
</feature>